<feature type="compositionally biased region" description="Basic residues" evidence="1">
    <location>
        <begin position="123"/>
        <end position="132"/>
    </location>
</feature>
<name>A0A8K0KHR5_LADFU</name>
<sequence>MPSGKDPERNGRTTSDRRRANYASPKSEVSNRGSDLEKQNLGVFESSASFKDKKRKHKRVGRKTKKKRHSRNEGYDCTGIPVKPLVEYSDVSSEDLSEPEAGEIQSDDSFRASLSEGEVSPVPKKRRKKSKTKLSDDIGRRRMREISPASVKEEKRDRNLSPSPLRSDMTIFKSIKVKDENKSPVEDQKSDRHHSKNVSNSPSRRCEKHQRDRSHTPLEQSKGDDQLRGVTLSPVPEKKVSNSPYSVGNEKGRERSASPHSLSDHKKGRDGLNSDNAERRRDKRDRKEKKHRHDKDKKKLKSPQRRKKRKRNSASLSPHSNAGTGVDGGSSVDILRSVQPDNWKSSGGIDNASVISFQEKRRLESYSPRDSDSFPQYSGVSPRREVSAGYSPPVSPNSPQAVRAPSSPHSPHTPPLPPKAYEKLAGQVQNLPIRSGTISSSSHRSASTEGQLTAYRSVSPAPILSVSSKSSPSKRKKSSSRNHRSRREKSRKSRSRTRSPVRYVNRYYYL</sequence>
<proteinExistence type="predicted"/>
<feature type="compositionally biased region" description="Basic and acidic residues" evidence="1">
    <location>
        <begin position="358"/>
        <end position="372"/>
    </location>
</feature>
<feature type="compositionally biased region" description="Basic residues" evidence="1">
    <location>
        <begin position="281"/>
        <end position="312"/>
    </location>
</feature>
<feature type="compositionally biased region" description="Basic residues" evidence="1">
    <location>
        <begin position="52"/>
        <end position="70"/>
    </location>
</feature>
<feature type="compositionally biased region" description="Basic and acidic residues" evidence="1">
    <location>
        <begin position="209"/>
        <end position="227"/>
    </location>
</feature>
<keyword evidence="3" id="KW-1185">Reference proteome</keyword>
<feature type="compositionally biased region" description="Basic residues" evidence="1">
    <location>
        <begin position="472"/>
        <end position="499"/>
    </location>
</feature>
<evidence type="ECO:0000256" key="1">
    <source>
        <dbReference type="SAM" id="MobiDB-lite"/>
    </source>
</evidence>
<dbReference type="OrthoDB" id="8197870at2759"/>
<reference evidence="2" key="2">
    <citation type="submission" date="2017-10" db="EMBL/GenBank/DDBJ databases">
        <title>Ladona fulva Genome sequencing and assembly.</title>
        <authorList>
            <person name="Murali S."/>
            <person name="Richards S."/>
            <person name="Bandaranaike D."/>
            <person name="Bellair M."/>
            <person name="Blankenburg K."/>
            <person name="Chao H."/>
            <person name="Dinh H."/>
            <person name="Doddapaneni H."/>
            <person name="Dugan-Rocha S."/>
            <person name="Elkadiri S."/>
            <person name="Gnanaolivu R."/>
            <person name="Hernandez B."/>
            <person name="Skinner E."/>
            <person name="Javaid M."/>
            <person name="Lee S."/>
            <person name="Li M."/>
            <person name="Ming W."/>
            <person name="Munidasa M."/>
            <person name="Muniz J."/>
            <person name="Nguyen L."/>
            <person name="Hughes D."/>
            <person name="Osuji N."/>
            <person name="Pu L.-L."/>
            <person name="Puazo M."/>
            <person name="Qu C."/>
            <person name="Quiroz J."/>
            <person name="Raj R."/>
            <person name="Weissenberger G."/>
            <person name="Xin Y."/>
            <person name="Zou X."/>
            <person name="Han Y."/>
            <person name="Worley K."/>
            <person name="Muzny D."/>
            <person name="Gibbs R."/>
        </authorList>
    </citation>
    <scope>NUCLEOTIDE SEQUENCE</scope>
    <source>
        <strain evidence="2">Sampled in the wild</strain>
    </source>
</reference>
<organism evidence="2 3">
    <name type="scientific">Ladona fulva</name>
    <name type="common">Scarce chaser dragonfly</name>
    <name type="synonym">Libellula fulva</name>
    <dbReference type="NCBI Taxonomy" id="123851"/>
    <lineage>
        <taxon>Eukaryota</taxon>
        <taxon>Metazoa</taxon>
        <taxon>Ecdysozoa</taxon>
        <taxon>Arthropoda</taxon>
        <taxon>Hexapoda</taxon>
        <taxon>Insecta</taxon>
        <taxon>Pterygota</taxon>
        <taxon>Palaeoptera</taxon>
        <taxon>Odonata</taxon>
        <taxon>Epiprocta</taxon>
        <taxon>Anisoptera</taxon>
        <taxon>Libelluloidea</taxon>
        <taxon>Libellulidae</taxon>
        <taxon>Ladona</taxon>
    </lineage>
</organism>
<feature type="compositionally biased region" description="Basic and acidic residues" evidence="1">
    <location>
        <begin position="176"/>
        <end position="190"/>
    </location>
</feature>
<reference evidence="2" key="1">
    <citation type="submission" date="2013-04" db="EMBL/GenBank/DDBJ databases">
        <authorList>
            <person name="Qu J."/>
            <person name="Murali S.C."/>
            <person name="Bandaranaike D."/>
            <person name="Bellair M."/>
            <person name="Blankenburg K."/>
            <person name="Chao H."/>
            <person name="Dinh H."/>
            <person name="Doddapaneni H."/>
            <person name="Downs B."/>
            <person name="Dugan-Rocha S."/>
            <person name="Elkadiri S."/>
            <person name="Gnanaolivu R.D."/>
            <person name="Hernandez B."/>
            <person name="Javaid M."/>
            <person name="Jayaseelan J.C."/>
            <person name="Lee S."/>
            <person name="Li M."/>
            <person name="Ming W."/>
            <person name="Munidasa M."/>
            <person name="Muniz J."/>
            <person name="Nguyen L."/>
            <person name="Ongeri F."/>
            <person name="Osuji N."/>
            <person name="Pu L.-L."/>
            <person name="Puazo M."/>
            <person name="Qu C."/>
            <person name="Quiroz J."/>
            <person name="Raj R."/>
            <person name="Weissenberger G."/>
            <person name="Xin Y."/>
            <person name="Zou X."/>
            <person name="Han Y."/>
            <person name="Richards S."/>
            <person name="Worley K."/>
            <person name="Muzny D."/>
            <person name="Gibbs R."/>
        </authorList>
    </citation>
    <scope>NUCLEOTIDE SEQUENCE</scope>
    <source>
        <strain evidence="2">Sampled in the wild</strain>
    </source>
</reference>
<evidence type="ECO:0000313" key="2">
    <source>
        <dbReference type="EMBL" id="KAG8235120.1"/>
    </source>
</evidence>
<dbReference type="EMBL" id="KZ308880">
    <property type="protein sequence ID" value="KAG8235120.1"/>
    <property type="molecule type" value="Genomic_DNA"/>
</dbReference>
<accession>A0A8K0KHR5</accession>
<feature type="compositionally biased region" description="Low complexity" evidence="1">
    <location>
        <begin position="435"/>
        <end position="447"/>
    </location>
</feature>
<feature type="compositionally biased region" description="Basic and acidic residues" evidence="1">
    <location>
        <begin position="250"/>
        <end position="280"/>
    </location>
</feature>
<feature type="compositionally biased region" description="Basic and acidic residues" evidence="1">
    <location>
        <begin position="1"/>
        <end position="19"/>
    </location>
</feature>
<evidence type="ECO:0000313" key="3">
    <source>
        <dbReference type="Proteomes" id="UP000792457"/>
    </source>
</evidence>
<protein>
    <submittedName>
        <fullName evidence="2">Uncharacterized protein</fullName>
    </submittedName>
</protein>
<dbReference type="AlphaFoldDB" id="A0A8K0KHR5"/>
<feature type="compositionally biased region" description="Polar residues" evidence="1">
    <location>
        <begin position="313"/>
        <end position="323"/>
    </location>
</feature>
<dbReference type="Proteomes" id="UP000792457">
    <property type="component" value="Unassembled WGS sequence"/>
</dbReference>
<comment type="caution">
    <text evidence="2">The sequence shown here is derived from an EMBL/GenBank/DDBJ whole genome shotgun (WGS) entry which is preliminary data.</text>
</comment>
<feature type="region of interest" description="Disordered" evidence="1">
    <location>
        <begin position="1"/>
        <end position="504"/>
    </location>
</feature>
<gene>
    <name evidence="2" type="ORF">J437_LFUL014383</name>
</gene>
<feature type="compositionally biased region" description="Acidic residues" evidence="1">
    <location>
        <begin position="92"/>
        <end position="101"/>
    </location>
</feature>